<dbReference type="RefSeq" id="WP_147252071.1">
    <property type="nucleotide sequence ID" value="NZ_JPWI01000015.1"/>
</dbReference>
<accession>A0A367WP13</accession>
<proteinExistence type="predicted"/>
<dbReference type="AlphaFoldDB" id="A0A367WP13"/>
<organism evidence="2 3">
    <name type="scientific">Thalassospira profundimaris</name>
    <dbReference type="NCBI Taxonomy" id="502049"/>
    <lineage>
        <taxon>Bacteria</taxon>
        <taxon>Pseudomonadati</taxon>
        <taxon>Pseudomonadota</taxon>
        <taxon>Alphaproteobacteria</taxon>
        <taxon>Rhodospirillales</taxon>
        <taxon>Thalassospiraceae</taxon>
        <taxon>Thalassospira</taxon>
    </lineage>
</organism>
<feature type="chain" id="PRO_5016596848" description="Lipoprotein" evidence="1">
    <location>
        <begin position="23"/>
        <end position="234"/>
    </location>
</feature>
<sequence length="234" mass="26232">MRKIVTLLPLILLLNACWFDTAPELYRVDVVFQENGKLTSGHSQAVCDFRGQTATRQCSVKLVIKDTHLNPSGAGQYKAKIDQMFADPAYAKSEYATAFSKHEEIALSLELSAHGRKENRYNLIVNGDLPWSWSNQATATNELGQKVVVVTDSELRDGRNLSFEPNPAPYIKLYNDAYNEFFNRKSGCYTGDVNGCKIIEFIGMQVTVPYQPANVTITWTPIDEDDLSHTDKVS</sequence>
<gene>
    <name evidence="2" type="ORF">TH30_19560</name>
</gene>
<evidence type="ECO:0000313" key="2">
    <source>
        <dbReference type="EMBL" id="RCK43216.1"/>
    </source>
</evidence>
<comment type="caution">
    <text evidence="2">The sequence shown here is derived from an EMBL/GenBank/DDBJ whole genome shotgun (WGS) entry which is preliminary data.</text>
</comment>
<dbReference type="EMBL" id="JPWI01000015">
    <property type="protein sequence ID" value="RCK43216.1"/>
    <property type="molecule type" value="Genomic_DNA"/>
</dbReference>
<feature type="signal peptide" evidence="1">
    <location>
        <begin position="1"/>
        <end position="22"/>
    </location>
</feature>
<evidence type="ECO:0008006" key="4">
    <source>
        <dbReference type="Google" id="ProtNLM"/>
    </source>
</evidence>
<dbReference type="OrthoDB" id="9910422at2"/>
<protein>
    <recommendedName>
        <fullName evidence="4">Lipoprotein</fullName>
    </recommendedName>
</protein>
<name>A0A367WP13_9PROT</name>
<dbReference type="Proteomes" id="UP000252255">
    <property type="component" value="Unassembled WGS sequence"/>
</dbReference>
<evidence type="ECO:0000256" key="1">
    <source>
        <dbReference type="SAM" id="SignalP"/>
    </source>
</evidence>
<reference evidence="2 3" key="1">
    <citation type="submission" date="2014-07" db="EMBL/GenBank/DDBJ databases">
        <title>Draft genome sequence of Thalassospira profundimaris PR54-5.</title>
        <authorList>
            <person name="Lai Q."/>
            <person name="Shao Z."/>
        </authorList>
    </citation>
    <scope>NUCLEOTIDE SEQUENCE [LARGE SCALE GENOMIC DNA]</scope>
    <source>
        <strain evidence="2 3">PR54-5</strain>
    </source>
</reference>
<evidence type="ECO:0000313" key="3">
    <source>
        <dbReference type="Proteomes" id="UP000252255"/>
    </source>
</evidence>
<keyword evidence="1" id="KW-0732">Signal</keyword>